<dbReference type="SUPFAM" id="SSF53328">
    <property type="entry name" value="Formyltransferase"/>
    <property type="match status" value="1"/>
</dbReference>
<evidence type="ECO:0000259" key="6">
    <source>
        <dbReference type="Pfam" id="PF00551"/>
    </source>
</evidence>
<dbReference type="Pfam" id="PF00551">
    <property type="entry name" value="Formyl_trans_N"/>
    <property type="match status" value="1"/>
</dbReference>
<dbReference type="CDD" id="cd08704">
    <property type="entry name" value="Met_tRNA_FMT_C"/>
    <property type="match status" value="1"/>
</dbReference>
<dbReference type="InterPro" id="IPR041711">
    <property type="entry name" value="Met-tRNA-FMT_N"/>
</dbReference>
<evidence type="ECO:0000313" key="8">
    <source>
        <dbReference type="EMBL" id="PJE50943.1"/>
    </source>
</evidence>
<dbReference type="InterPro" id="IPR011034">
    <property type="entry name" value="Formyl_transferase-like_C_sf"/>
</dbReference>
<dbReference type="InterPro" id="IPR002376">
    <property type="entry name" value="Formyl_transf_N"/>
</dbReference>
<feature type="domain" description="Formyl transferase N-terminal" evidence="6">
    <location>
        <begin position="7"/>
        <end position="184"/>
    </location>
</feature>
<comment type="function">
    <text evidence="5">Attaches a formyl group to the free amino group of methionyl-tRNA(fMet). The formyl group appears to play a dual role in the initiator identity of N-formylmethionyl-tRNA by promoting its recognition by IF2 and preventing the misappropriation of this tRNA by the elongation apparatus.</text>
</comment>
<proteinExistence type="inferred from homology"/>
<dbReference type="Gene3D" id="3.40.50.12230">
    <property type="match status" value="1"/>
</dbReference>
<dbReference type="GO" id="GO:0004479">
    <property type="term" value="F:methionyl-tRNA formyltransferase activity"/>
    <property type="evidence" value="ECO:0007669"/>
    <property type="project" value="UniProtKB-UniRule"/>
</dbReference>
<comment type="catalytic activity">
    <reaction evidence="5">
        <text>L-methionyl-tRNA(fMet) + (6R)-10-formyltetrahydrofolate = N-formyl-L-methionyl-tRNA(fMet) + (6S)-5,6,7,8-tetrahydrofolate + H(+)</text>
        <dbReference type="Rhea" id="RHEA:24380"/>
        <dbReference type="Rhea" id="RHEA-COMP:9952"/>
        <dbReference type="Rhea" id="RHEA-COMP:9953"/>
        <dbReference type="ChEBI" id="CHEBI:15378"/>
        <dbReference type="ChEBI" id="CHEBI:57453"/>
        <dbReference type="ChEBI" id="CHEBI:78530"/>
        <dbReference type="ChEBI" id="CHEBI:78844"/>
        <dbReference type="ChEBI" id="CHEBI:195366"/>
        <dbReference type="EC" id="2.1.2.9"/>
    </reaction>
</comment>
<gene>
    <name evidence="5" type="primary">fmt</name>
    <name evidence="8" type="ORF">COV29_01545</name>
</gene>
<dbReference type="Pfam" id="PF02911">
    <property type="entry name" value="Formyl_trans_C"/>
    <property type="match status" value="1"/>
</dbReference>
<dbReference type="InterPro" id="IPR036477">
    <property type="entry name" value="Formyl_transf_N_sf"/>
</dbReference>
<dbReference type="PANTHER" id="PTHR11138:SF5">
    <property type="entry name" value="METHIONYL-TRNA FORMYLTRANSFERASE, MITOCHONDRIAL"/>
    <property type="match status" value="1"/>
</dbReference>
<name>A0A2J0Q792_9BACT</name>
<evidence type="ECO:0000256" key="4">
    <source>
        <dbReference type="ARBA" id="ARBA00022917"/>
    </source>
</evidence>
<comment type="caution">
    <text evidence="8">The sequence shown here is derived from an EMBL/GenBank/DDBJ whole genome shotgun (WGS) entry which is preliminary data.</text>
</comment>
<dbReference type="InterPro" id="IPR044135">
    <property type="entry name" value="Met-tRNA-FMT_C"/>
</dbReference>
<evidence type="ECO:0000256" key="2">
    <source>
        <dbReference type="ARBA" id="ARBA00012261"/>
    </source>
</evidence>
<dbReference type="EMBL" id="PCXQ01000004">
    <property type="protein sequence ID" value="PJE50943.1"/>
    <property type="molecule type" value="Genomic_DNA"/>
</dbReference>
<organism evidence="8 9">
    <name type="scientific">Candidatus Yanofskybacteria bacterium CG10_big_fil_rev_8_21_14_0_10_36_16</name>
    <dbReference type="NCBI Taxonomy" id="1975096"/>
    <lineage>
        <taxon>Bacteria</taxon>
        <taxon>Candidatus Yanofskyibacteriota</taxon>
    </lineage>
</organism>
<reference evidence="8 9" key="1">
    <citation type="submission" date="2017-09" db="EMBL/GenBank/DDBJ databases">
        <title>Depth-based differentiation of microbial function through sediment-hosted aquifers and enrichment of novel symbionts in the deep terrestrial subsurface.</title>
        <authorList>
            <person name="Probst A.J."/>
            <person name="Ladd B."/>
            <person name="Jarett J.K."/>
            <person name="Geller-Mcgrath D.E."/>
            <person name="Sieber C.M."/>
            <person name="Emerson J.B."/>
            <person name="Anantharaman K."/>
            <person name="Thomas B.C."/>
            <person name="Malmstrom R."/>
            <person name="Stieglmeier M."/>
            <person name="Klingl A."/>
            <person name="Woyke T."/>
            <person name="Ryan C.M."/>
            <person name="Banfield J.F."/>
        </authorList>
    </citation>
    <scope>NUCLEOTIDE SEQUENCE [LARGE SCALE GENOMIC DNA]</scope>
    <source>
        <strain evidence="8">CG10_big_fil_rev_8_21_14_0_10_36_16</strain>
    </source>
</reference>
<dbReference type="InterPro" id="IPR005793">
    <property type="entry name" value="Formyl_trans_C"/>
</dbReference>
<feature type="binding site" evidence="5">
    <location>
        <begin position="114"/>
        <end position="117"/>
    </location>
    <ligand>
        <name>(6S)-5,6,7,8-tetrahydrofolate</name>
        <dbReference type="ChEBI" id="CHEBI:57453"/>
    </ligand>
</feature>
<evidence type="ECO:0000256" key="5">
    <source>
        <dbReference type="HAMAP-Rule" id="MF_00182"/>
    </source>
</evidence>
<keyword evidence="4 5" id="KW-0648">Protein biosynthesis</keyword>
<accession>A0A2J0Q792</accession>
<evidence type="ECO:0000256" key="1">
    <source>
        <dbReference type="ARBA" id="ARBA00010699"/>
    </source>
</evidence>
<comment type="similarity">
    <text evidence="1 5">Belongs to the Fmt family.</text>
</comment>
<keyword evidence="3 5" id="KW-0808">Transferase</keyword>
<protein>
    <recommendedName>
        <fullName evidence="2 5">Methionyl-tRNA formyltransferase</fullName>
        <ecNumber evidence="2 5">2.1.2.9</ecNumber>
    </recommendedName>
</protein>
<dbReference type="HAMAP" id="MF_00182">
    <property type="entry name" value="Formyl_trans"/>
    <property type="match status" value="1"/>
</dbReference>
<dbReference type="InterPro" id="IPR005794">
    <property type="entry name" value="Fmt"/>
</dbReference>
<feature type="domain" description="Formyl transferase C-terminal" evidence="7">
    <location>
        <begin position="210"/>
        <end position="312"/>
    </location>
</feature>
<evidence type="ECO:0000313" key="9">
    <source>
        <dbReference type="Proteomes" id="UP000228496"/>
    </source>
</evidence>
<dbReference type="EC" id="2.1.2.9" evidence="2 5"/>
<dbReference type="NCBIfam" id="TIGR00460">
    <property type="entry name" value="fmt"/>
    <property type="match status" value="1"/>
</dbReference>
<sequence length="317" mass="35425">MDKSNIKLIFFGTNEFAVPVLEALVKEGYDIVGVITEPNKPVGRNQTLTPPPVKLKAQNEKLKVFQPKNKLEIKNLISELPASTDVGVVVYYGKIIPQEMVDFPKRGLLNIHPSLLPKYRGASPIQTAILNGDVETGVTIMKIDDLMDHGEIITSVDYQVSSKDYHFKIYEDLTELGTKLLIKILPEYLSEGIKLIPQKHDKATYTKKFKLEDGEIKPDDKAKDAYNKIRAFNPEPGAYWKLSNNKILKILEATLDLETNINKTGLTRINKNPLSSTQGRPALALKGGVLILDKVKPESKKAMSGKDFMNGHAQLFK</sequence>
<dbReference type="AlphaFoldDB" id="A0A2J0Q792"/>
<evidence type="ECO:0000256" key="3">
    <source>
        <dbReference type="ARBA" id="ARBA00022679"/>
    </source>
</evidence>
<dbReference type="CDD" id="cd08646">
    <property type="entry name" value="FMT_core_Met-tRNA-FMT_N"/>
    <property type="match status" value="1"/>
</dbReference>
<dbReference type="SUPFAM" id="SSF50486">
    <property type="entry name" value="FMT C-terminal domain-like"/>
    <property type="match status" value="1"/>
</dbReference>
<dbReference type="Proteomes" id="UP000228496">
    <property type="component" value="Unassembled WGS sequence"/>
</dbReference>
<dbReference type="GO" id="GO:0005829">
    <property type="term" value="C:cytosol"/>
    <property type="evidence" value="ECO:0007669"/>
    <property type="project" value="TreeGrafter"/>
</dbReference>
<dbReference type="PANTHER" id="PTHR11138">
    <property type="entry name" value="METHIONYL-TRNA FORMYLTRANSFERASE"/>
    <property type="match status" value="1"/>
</dbReference>
<evidence type="ECO:0000259" key="7">
    <source>
        <dbReference type="Pfam" id="PF02911"/>
    </source>
</evidence>